<dbReference type="AlphaFoldDB" id="A0A518EMJ4"/>
<sequence precursor="true">MKYFPSTLVALLAVTLAQAASAQQIGISFCSGSANSTGGPSVMVAAGSTNVSQNDVTLACSSLPQNVLGYFLVAPEADFVLNPGGSSGNLCIGGGIGRYAGSVLSSGSTGSVQFPVDLTSIPSPNGNVTVMPGEDFYFQFWHRDTSPTGATSNFSPGYVIDFAPAAPTFAADIWPMLAQSNIGAPACIICHGANGSGGLNLGFTAPMAYNALVNVSSTSGNCAGSIYVVPGDPSSSLMYDKLTNTPPSCGASMPFGGTFAGDTSLIRDWILSGAGM</sequence>
<protein>
    <recommendedName>
        <fullName evidence="4">Cytochrome c domain-containing protein</fullName>
    </recommendedName>
</protein>
<evidence type="ECO:0000256" key="1">
    <source>
        <dbReference type="SAM" id="SignalP"/>
    </source>
</evidence>
<keyword evidence="1" id="KW-0732">Signal</keyword>
<dbReference type="RefSeq" id="WP_145194722.1">
    <property type="nucleotide sequence ID" value="NZ_CP036434.1"/>
</dbReference>
<keyword evidence="3" id="KW-1185">Reference proteome</keyword>
<dbReference type="EMBL" id="CP036434">
    <property type="protein sequence ID" value="QDV05309.1"/>
    <property type="molecule type" value="Genomic_DNA"/>
</dbReference>
<gene>
    <name evidence="2" type="ORF">Poly30_08050</name>
</gene>
<dbReference type="Proteomes" id="UP000320390">
    <property type="component" value="Chromosome"/>
</dbReference>
<organism evidence="2 3">
    <name type="scientific">Saltatorellus ferox</name>
    <dbReference type="NCBI Taxonomy" id="2528018"/>
    <lineage>
        <taxon>Bacteria</taxon>
        <taxon>Pseudomonadati</taxon>
        <taxon>Planctomycetota</taxon>
        <taxon>Planctomycetia</taxon>
        <taxon>Planctomycetia incertae sedis</taxon>
        <taxon>Saltatorellus</taxon>
    </lineage>
</organism>
<dbReference type="OrthoDB" id="1524994at2"/>
<feature type="signal peptide" evidence="1">
    <location>
        <begin position="1"/>
        <end position="22"/>
    </location>
</feature>
<proteinExistence type="predicted"/>
<accession>A0A518EMJ4</accession>
<reference evidence="2 3" key="1">
    <citation type="submission" date="2019-02" db="EMBL/GenBank/DDBJ databases">
        <title>Deep-cultivation of Planctomycetes and their phenomic and genomic characterization uncovers novel biology.</title>
        <authorList>
            <person name="Wiegand S."/>
            <person name="Jogler M."/>
            <person name="Boedeker C."/>
            <person name="Pinto D."/>
            <person name="Vollmers J."/>
            <person name="Rivas-Marin E."/>
            <person name="Kohn T."/>
            <person name="Peeters S.H."/>
            <person name="Heuer A."/>
            <person name="Rast P."/>
            <person name="Oberbeckmann S."/>
            <person name="Bunk B."/>
            <person name="Jeske O."/>
            <person name="Meyerdierks A."/>
            <person name="Storesund J.E."/>
            <person name="Kallscheuer N."/>
            <person name="Luecker S."/>
            <person name="Lage O.M."/>
            <person name="Pohl T."/>
            <person name="Merkel B.J."/>
            <person name="Hornburger P."/>
            <person name="Mueller R.-W."/>
            <person name="Bruemmer F."/>
            <person name="Labrenz M."/>
            <person name="Spormann A.M."/>
            <person name="Op den Camp H."/>
            <person name="Overmann J."/>
            <person name="Amann R."/>
            <person name="Jetten M.S.M."/>
            <person name="Mascher T."/>
            <person name="Medema M.H."/>
            <person name="Devos D.P."/>
            <person name="Kaster A.-K."/>
            <person name="Ovreas L."/>
            <person name="Rohde M."/>
            <person name="Galperin M.Y."/>
            <person name="Jogler C."/>
        </authorList>
    </citation>
    <scope>NUCLEOTIDE SEQUENCE [LARGE SCALE GENOMIC DNA]</scope>
    <source>
        <strain evidence="2 3">Poly30</strain>
    </source>
</reference>
<evidence type="ECO:0000313" key="2">
    <source>
        <dbReference type="EMBL" id="QDV05309.1"/>
    </source>
</evidence>
<name>A0A518EMJ4_9BACT</name>
<evidence type="ECO:0000313" key="3">
    <source>
        <dbReference type="Proteomes" id="UP000320390"/>
    </source>
</evidence>
<evidence type="ECO:0008006" key="4">
    <source>
        <dbReference type="Google" id="ProtNLM"/>
    </source>
</evidence>
<feature type="chain" id="PRO_5022129343" description="Cytochrome c domain-containing protein" evidence="1">
    <location>
        <begin position="23"/>
        <end position="276"/>
    </location>
</feature>